<keyword evidence="2" id="KW-0472">Membrane</keyword>
<reference evidence="3 4" key="1">
    <citation type="submission" date="2024-02" db="EMBL/GenBank/DDBJ databases">
        <title>De novo assembly and annotation of 12 fungi associated with fruit tree decline syndrome in Ontario, Canada.</title>
        <authorList>
            <person name="Sulman M."/>
            <person name="Ellouze W."/>
            <person name="Ilyukhin E."/>
        </authorList>
    </citation>
    <scope>NUCLEOTIDE SEQUENCE [LARGE SCALE GENOMIC DNA]</scope>
    <source>
        <strain evidence="3 4">M42-189</strain>
    </source>
</reference>
<gene>
    <name evidence="3" type="ORF">SLS60_010070</name>
</gene>
<feature type="region of interest" description="Disordered" evidence="1">
    <location>
        <begin position="131"/>
        <end position="150"/>
    </location>
</feature>
<dbReference type="Proteomes" id="UP001521785">
    <property type="component" value="Unassembled WGS sequence"/>
</dbReference>
<keyword evidence="2" id="KW-0812">Transmembrane</keyword>
<comment type="caution">
    <text evidence="3">The sequence shown here is derived from an EMBL/GenBank/DDBJ whole genome shotgun (WGS) entry which is preliminary data.</text>
</comment>
<evidence type="ECO:0000313" key="4">
    <source>
        <dbReference type="Proteomes" id="UP001521785"/>
    </source>
</evidence>
<evidence type="ECO:0000256" key="1">
    <source>
        <dbReference type="SAM" id="MobiDB-lite"/>
    </source>
</evidence>
<proteinExistence type="predicted"/>
<evidence type="ECO:0000313" key="3">
    <source>
        <dbReference type="EMBL" id="KAL1594313.1"/>
    </source>
</evidence>
<accession>A0ABR3QQF7</accession>
<protein>
    <submittedName>
        <fullName evidence="3">Uncharacterized protein</fullName>
    </submittedName>
</protein>
<dbReference type="EMBL" id="JAKJXO020000017">
    <property type="protein sequence ID" value="KAL1594313.1"/>
    <property type="molecule type" value="Genomic_DNA"/>
</dbReference>
<keyword evidence="4" id="KW-1185">Reference proteome</keyword>
<keyword evidence="2" id="KW-1133">Transmembrane helix</keyword>
<feature type="compositionally biased region" description="Basic and acidic residues" evidence="1">
    <location>
        <begin position="13"/>
        <end position="27"/>
    </location>
</feature>
<feature type="transmembrane region" description="Helical" evidence="2">
    <location>
        <begin position="192"/>
        <end position="212"/>
    </location>
</feature>
<feature type="region of interest" description="Disordered" evidence="1">
    <location>
        <begin position="1"/>
        <end position="44"/>
    </location>
</feature>
<organism evidence="3 4">
    <name type="scientific">Paraconiothyrium brasiliense</name>
    <dbReference type="NCBI Taxonomy" id="300254"/>
    <lineage>
        <taxon>Eukaryota</taxon>
        <taxon>Fungi</taxon>
        <taxon>Dikarya</taxon>
        <taxon>Ascomycota</taxon>
        <taxon>Pezizomycotina</taxon>
        <taxon>Dothideomycetes</taxon>
        <taxon>Pleosporomycetidae</taxon>
        <taxon>Pleosporales</taxon>
        <taxon>Massarineae</taxon>
        <taxon>Didymosphaeriaceae</taxon>
        <taxon>Paraconiothyrium</taxon>
    </lineage>
</organism>
<sequence>MVQGSKITPLHEISPKFKDAEERKEAALHQQRTHTPDQFKGNTQNHSLRPLCSSPPLPMVGDPSLFSNEHIVLAPRSGERVHRYEVNENHPTEAHEVHDHIASVRDPRLSDINLGDEIPAPALEEYVEDPYRNNSQTIPPPVPHEPRTAWSPRSQHESYIHDMPYRASKPNLTPLFLHKTFSKVLGDPKTTFIYLFLAILSTFLIYALIYGVTKLLPLYHKLHDLKDKLASFDAFKDKVAAKLGSWLDDGKSMADNVKEQAKKYADIVVVELNKVLGKVGRKLKIMDVGERNSVVSSVGATTTAVPSQTTTALPTILLPGSSDTLEVLMSELDEKKVKTRSKNEEPEAGNCGGRNWTSFALGRRIYLPLPFIILGSLIRLVHSGPIGCSTSIVTTTSTLYLAPSIYPRASGFQDCDHISNIDELRTCLVHKSPKIEDALSADLETNGAFKAGATPPTQANEARDEGKECLYRASWSATCCEDMSDTAERLQCAIDASLEAV</sequence>
<name>A0ABR3QQF7_9PLEO</name>
<evidence type="ECO:0000256" key="2">
    <source>
        <dbReference type="SAM" id="Phobius"/>
    </source>
</evidence>